<dbReference type="RefSeq" id="WP_137615751.1">
    <property type="nucleotide sequence ID" value="NZ_BJDI01000004.1"/>
</dbReference>
<dbReference type="InterPro" id="IPR000182">
    <property type="entry name" value="GNAT_dom"/>
</dbReference>
<feature type="domain" description="N-acetyltransferase" evidence="1">
    <location>
        <begin position="3"/>
        <end position="162"/>
    </location>
</feature>
<proteinExistence type="predicted"/>
<comment type="caution">
    <text evidence="2">The sequence shown here is derived from an EMBL/GenBank/DDBJ whole genome shotgun (WGS) entry which is preliminary data.</text>
</comment>
<name>A0ABW1SIK9_9LACO</name>
<dbReference type="EMBL" id="JBHSSE010000011">
    <property type="protein sequence ID" value="MFC6201420.1"/>
    <property type="molecule type" value="Genomic_DNA"/>
</dbReference>
<dbReference type="InterPro" id="IPR050276">
    <property type="entry name" value="MshD_Acetyltransferase"/>
</dbReference>
<keyword evidence="3" id="KW-1185">Reference proteome</keyword>
<dbReference type="CDD" id="cd04301">
    <property type="entry name" value="NAT_SF"/>
    <property type="match status" value="1"/>
</dbReference>
<dbReference type="SUPFAM" id="SSF55729">
    <property type="entry name" value="Acyl-CoA N-acyltransferases (Nat)"/>
    <property type="match status" value="1"/>
</dbReference>
<dbReference type="PROSITE" id="PS51186">
    <property type="entry name" value="GNAT"/>
    <property type="match status" value="1"/>
</dbReference>
<dbReference type="Gene3D" id="3.40.630.30">
    <property type="match status" value="1"/>
</dbReference>
<keyword evidence="2" id="KW-0012">Acyltransferase</keyword>
<accession>A0ABW1SIK9</accession>
<dbReference type="Pfam" id="PF00583">
    <property type="entry name" value="Acetyltransf_1"/>
    <property type="match status" value="1"/>
</dbReference>
<dbReference type="PANTHER" id="PTHR43617:SF30">
    <property type="entry name" value="HISTONE ACETYLTRANSFERASE"/>
    <property type="match status" value="1"/>
</dbReference>
<dbReference type="GO" id="GO:0016746">
    <property type="term" value="F:acyltransferase activity"/>
    <property type="evidence" value="ECO:0007669"/>
    <property type="project" value="UniProtKB-KW"/>
</dbReference>
<reference evidence="3" key="1">
    <citation type="journal article" date="2019" name="Int. J. Syst. Evol. Microbiol.">
        <title>The Global Catalogue of Microorganisms (GCM) 10K type strain sequencing project: providing services to taxonomists for standard genome sequencing and annotation.</title>
        <authorList>
            <consortium name="The Broad Institute Genomics Platform"/>
            <consortium name="The Broad Institute Genome Sequencing Center for Infectious Disease"/>
            <person name="Wu L."/>
            <person name="Ma J."/>
        </authorList>
    </citation>
    <scope>NUCLEOTIDE SEQUENCE [LARGE SCALE GENOMIC DNA]</scope>
    <source>
        <strain evidence="3">CCM 8930</strain>
    </source>
</reference>
<dbReference type="Proteomes" id="UP001596171">
    <property type="component" value="Unassembled WGS sequence"/>
</dbReference>
<evidence type="ECO:0000259" key="1">
    <source>
        <dbReference type="PROSITE" id="PS51186"/>
    </source>
</evidence>
<evidence type="ECO:0000313" key="3">
    <source>
        <dbReference type="Proteomes" id="UP001596171"/>
    </source>
</evidence>
<dbReference type="EC" id="2.3.-.-" evidence="2"/>
<sequence length="162" mass="18238">MTISLRPATAQDDFEAVAELYLATWRATYVGQVPAVYLAQLTPATWQPKKRWQRTVLAFDGRKVVGVCTFGPARPTKWQGCQEIYSLYVLLAYQHQRIGQRLIQAAIARLTEPMPVMLAVLASNHAARRFYEVQGFVAVGEPYLVPLPQGVTLTEQAYQLKK</sequence>
<organism evidence="2 3">
    <name type="scientific">Lactiplantibacillus nangangensis</name>
    <dbReference type="NCBI Taxonomy" id="2559917"/>
    <lineage>
        <taxon>Bacteria</taxon>
        <taxon>Bacillati</taxon>
        <taxon>Bacillota</taxon>
        <taxon>Bacilli</taxon>
        <taxon>Lactobacillales</taxon>
        <taxon>Lactobacillaceae</taxon>
        <taxon>Lactiplantibacillus</taxon>
    </lineage>
</organism>
<dbReference type="PANTHER" id="PTHR43617">
    <property type="entry name" value="L-AMINO ACID N-ACETYLTRANSFERASE"/>
    <property type="match status" value="1"/>
</dbReference>
<evidence type="ECO:0000313" key="2">
    <source>
        <dbReference type="EMBL" id="MFC6201420.1"/>
    </source>
</evidence>
<gene>
    <name evidence="2" type="ORF">ACFP1L_05855</name>
</gene>
<dbReference type="InterPro" id="IPR016181">
    <property type="entry name" value="Acyl_CoA_acyltransferase"/>
</dbReference>
<keyword evidence="2" id="KW-0808">Transferase</keyword>
<protein>
    <submittedName>
        <fullName evidence="2">GNAT family N-acetyltransferase</fullName>
        <ecNumber evidence="2">2.3.-.-</ecNumber>
    </submittedName>
</protein>